<name>A0A949JJP8_9ACTN</name>
<feature type="region of interest" description="Disordered" evidence="1">
    <location>
        <begin position="124"/>
        <end position="168"/>
    </location>
</feature>
<protein>
    <submittedName>
        <fullName evidence="2">Uncharacterized protein</fullName>
    </submittedName>
</protein>
<dbReference type="Gene3D" id="3.30.160.250">
    <property type="match status" value="1"/>
</dbReference>
<comment type="caution">
    <text evidence="2">The sequence shown here is derived from an EMBL/GenBank/DDBJ whole genome shotgun (WGS) entry which is preliminary data.</text>
</comment>
<gene>
    <name evidence="2" type="ORF">JGS22_024585</name>
</gene>
<feature type="compositionally biased region" description="Basic and acidic residues" evidence="1">
    <location>
        <begin position="124"/>
        <end position="152"/>
    </location>
</feature>
<dbReference type="SUPFAM" id="SSF143100">
    <property type="entry name" value="TTHA1013/TTHA0281-like"/>
    <property type="match status" value="1"/>
</dbReference>
<evidence type="ECO:0000256" key="1">
    <source>
        <dbReference type="SAM" id="MobiDB-lite"/>
    </source>
</evidence>
<evidence type="ECO:0000313" key="3">
    <source>
        <dbReference type="Proteomes" id="UP000694501"/>
    </source>
</evidence>
<organism evidence="2 3">
    <name type="scientific">Streptomyces tardus</name>
    <dbReference type="NCBI Taxonomy" id="2780544"/>
    <lineage>
        <taxon>Bacteria</taxon>
        <taxon>Bacillati</taxon>
        <taxon>Actinomycetota</taxon>
        <taxon>Actinomycetes</taxon>
        <taxon>Kitasatosporales</taxon>
        <taxon>Streptomycetaceae</taxon>
        <taxon>Streptomyces</taxon>
    </lineage>
</organism>
<dbReference type="RefSeq" id="WP_211040892.1">
    <property type="nucleotide sequence ID" value="NZ_JAELVF020000004.1"/>
</dbReference>
<sequence>MKTYEVTARRSGDWWALEVPELPGVFSQTKRLDQADEAAREAIALMADVEPEEVHVRVAPLLSGEEKEALARVREARAESEKAAAKEREAMQSAAAMLAEGLSQRDTGRILGVSFQRVSQLIKERSKGEALKAEGTKGDRGSRRAESDRAEESAAPEPAPRGETRSAA</sequence>
<dbReference type="AlphaFoldDB" id="A0A949JJP8"/>
<accession>A0A949JJP8</accession>
<dbReference type="EMBL" id="JAELVF020000004">
    <property type="protein sequence ID" value="MBU7600717.1"/>
    <property type="molecule type" value="Genomic_DNA"/>
</dbReference>
<dbReference type="Proteomes" id="UP000694501">
    <property type="component" value="Unassembled WGS sequence"/>
</dbReference>
<dbReference type="InterPro" id="IPR035069">
    <property type="entry name" value="TTHA1013/TTHA0281-like"/>
</dbReference>
<proteinExistence type="predicted"/>
<keyword evidence="3" id="KW-1185">Reference proteome</keyword>
<reference evidence="2" key="1">
    <citation type="submission" date="2021-06" db="EMBL/GenBank/DDBJ databases">
        <title>Sequencing of actinobacteria type strains.</title>
        <authorList>
            <person name="Nguyen G.-S."/>
            <person name="Wentzel A."/>
        </authorList>
    </citation>
    <scope>NUCLEOTIDE SEQUENCE</scope>
    <source>
        <strain evidence="2">P38-E01</strain>
    </source>
</reference>
<evidence type="ECO:0000313" key="2">
    <source>
        <dbReference type="EMBL" id="MBU7600717.1"/>
    </source>
</evidence>